<name>A0A4D4J800_9PSEU</name>
<keyword evidence="5" id="KW-0406">Ion transport</keyword>
<feature type="transmembrane region" description="Helical" evidence="11">
    <location>
        <begin position="227"/>
        <end position="251"/>
    </location>
</feature>
<dbReference type="Pfam" id="PF00571">
    <property type="entry name" value="CBS"/>
    <property type="match status" value="2"/>
</dbReference>
<dbReference type="PANTHER" id="PTHR43427">
    <property type="entry name" value="CHLORIDE CHANNEL PROTEIN CLC-E"/>
    <property type="match status" value="1"/>
</dbReference>
<evidence type="ECO:0000256" key="5">
    <source>
        <dbReference type="ARBA" id="ARBA00023065"/>
    </source>
</evidence>
<dbReference type="InterPro" id="IPR001807">
    <property type="entry name" value="ClC"/>
</dbReference>
<evidence type="ECO:0000256" key="6">
    <source>
        <dbReference type="ARBA" id="ARBA00023136"/>
    </source>
</evidence>
<dbReference type="PRINTS" id="PR00762">
    <property type="entry name" value="CLCHANNEL"/>
</dbReference>
<dbReference type="PROSITE" id="PS51371">
    <property type="entry name" value="CBS"/>
    <property type="match status" value="2"/>
</dbReference>
<keyword evidence="14" id="KW-1185">Reference proteome</keyword>
<evidence type="ECO:0000256" key="9">
    <source>
        <dbReference type="ARBA" id="ARBA00023303"/>
    </source>
</evidence>
<feature type="transmembrane region" description="Helical" evidence="11">
    <location>
        <begin position="95"/>
        <end position="114"/>
    </location>
</feature>
<dbReference type="GO" id="GO:0005254">
    <property type="term" value="F:chloride channel activity"/>
    <property type="evidence" value="ECO:0007669"/>
    <property type="project" value="UniProtKB-KW"/>
</dbReference>
<feature type="transmembrane region" description="Helical" evidence="11">
    <location>
        <begin position="365"/>
        <end position="384"/>
    </location>
</feature>
<dbReference type="InterPro" id="IPR046342">
    <property type="entry name" value="CBS_dom_sf"/>
</dbReference>
<evidence type="ECO:0000256" key="1">
    <source>
        <dbReference type="ARBA" id="ARBA00004141"/>
    </source>
</evidence>
<keyword evidence="8" id="KW-0868">Chloride</keyword>
<keyword evidence="10" id="KW-0129">CBS domain</keyword>
<evidence type="ECO:0000256" key="8">
    <source>
        <dbReference type="ARBA" id="ARBA00023214"/>
    </source>
</evidence>
<evidence type="ECO:0000259" key="12">
    <source>
        <dbReference type="PROSITE" id="PS51371"/>
    </source>
</evidence>
<gene>
    <name evidence="13" type="ORF">GTS_32770</name>
</gene>
<feature type="transmembrane region" description="Helical" evidence="11">
    <location>
        <begin position="300"/>
        <end position="317"/>
    </location>
</feature>
<feature type="transmembrane region" description="Helical" evidence="11">
    <location>
        <begin position="391"/>
        <end position="409"/>
    </location>
</feature>
<dbReference type="InterPro" id="IPR050368">
    <property type="entry name" value="ClC-type_chloride_channel"/>
</dbReference>
<evidence type="ECO:0000256" key="4">
    <source>
        <dbReference type="ARBA" id="ARBA00022989"/>
    </source>
</evidence>
<dbReference type="CDD" id="cd02205">
    <property type="entry name" value="CBS_pair_SF"/>
    <property type="match status" value="1"/>
</dbReference>
<evidence type="ECO:0000313" key="13">
    <source>
        <dbReference type="EMBL" id="GDY31644.1"/>
    </source>
</evidence>
<evidence type="ECO:0000256" key="11">
    <source>
        <dbReference type="SAM" id="Phobius"/>
    </source>
</evidence>
<evidence type="ECO:0000256" key="2">
    <source>
        <dbReference type="ARBA" id="ARBA00022448"/>
    </source>
</evidence>
<feature type="domain" description="CBS" evidence="12">
    <location>
        <begin position="477"/>
        <end position="540"/>
    </location>
</feature>
<dbReference type="Pfam" id="PF00654">
    <property type="entry name" value="Voltage_CLC"/>
    <property type="match status" value="1"/>
</dbReference>
<keyword evidence="2" id="KW-0813">Transport</keyword>
<dbReference type="SMART" id="SM00116">
    <property type="entry name" value="CBS"/>
    <property type="match status" value="2"/>
</dbReference>
<feature type="domain" description="CBS" evidence="12">
    <location>
        <begin position="547"/>
        <end position="605"/>
    </location>
</feature>
<accession>A0A4D4J800</accession>
<protein>
    <submittedName>
        <fullName evidence="13">Chloride channel protein</fullName>
    </submittedName>
</protein>
<dbReference type="CDD" id="cd00400">
    <property type="entry name" value="Voltage_gated_ClC"/>
    <property type="match status" value="1"/>
</dbReference>
<evidence type="ECO:0000256" key="10">
    <source>
        <dbReference type="PROSITE-ProRule" id="PRU00703"/>
    </source>
</evidence>
<proteinExistence type="predicted"/>
<feature type="transmembrane region" description="Helical" evidence="11">
    <location>
        <begin position="421"/>
        <end position="443"/>
    </location>
</feature>
<reference evidence="14" key="1">
    <citation type="submission" date="2019-04" db="EMBL/GenBank/DDBJ databases">
        <title>Draft genome sequence of Pseudonocardiaceae bacterium SL3-2-4.</title>
        <authorList>
            <person name="Ningsih F."/>
            <person name="Yokota A."/>
            <person name="Sakai Y."/>
            <person name="Nanatani K."/>
            <person name="Yabe S."/>
            <person name="Oetari A."/>
            <person name="Sjamsuridzal W."/>
        </authorList>
    </citation>
    <scope>NUCLEOTIDE SEQUENCE [LARGE SCALE GENOMIC DNA]</scope>
    <source>
        <strain evidence="14">SL3-2-4</strain>
    </source>
</reference>
<dbReference type="GO" id="GO:0034707">
    <property type="term" value="C:chloride channel complex"/>
    <property type="evidence" value="ECO:0007669"/>
    <property type="project" value="UniProtKB-KW"/>
</dbReference>
<dbReference type="Proteomes" id="UP000298860">
    <property type="component" value="Unassembled WGS sequence"/>
</dbReference>
<dbReference type="AlphaFoldDB" id="A0A4D4J800"/>
<dbReference type="Gene3D" id="3.10.580.10">
    <property type="entry name" value="CBS-domain"/>
    <property type="match status" value="2"/>
</dbReference>
<organism evidence="13 14">
    <name type="scientific">Gandjariella thermophila</name>
    <dbReference type="NCBI Taxonomy" id="1931992"/>
    <lineage>
        <taxon>Bacteria</taxon>
        <taxon>Bacillati</taxon>
        <taxon>Actinomycetota</taxon>
        <taxon>Actinomycetes</taxon>
        <taxon>Pseudonocardiales</taxon>
        <taxon>Pseudonocardiaceae</taxon>
        <taxon>Gandjariella</taxon>
    </lineage>
</organism>
<dbReference type="InterPro" id="IPR014743">
    <property type="entry name" value="Cl-channel_core"/>
</dbReference>
<keyword evidence="6 11" id="KW-0472">Membrane</keyword>
<feature type="transmembrane region" description="Helical" evidence="11">
    <location>
        <begin position="263"/>
        <end position="288"/>
    </location>
</feature>
<evidence type="ECO:0000256" key="3">
    <source>
        <dbReference type="ARBA" id="ARBA00022692"/>
    </source>
</evidence>
<feature type="transmembrane region" description="Helical" evidence="11">
    <location>
        <begin position="329"/>
        <end position="353"/>
    </location>
</feature>
<sequence length="625" mass="65076">MASAPASGRDGRGDGLAGAGAAVPGRAARKASHLGDFTVRPRMLLITGWAVGVGAASALAAWVLQKLIGLITNAVFYQRWSTDLVAPGLHRHDPALVLLAPVAGGLVVGVMARFGSEKIRGHGMPEAIEAILTAGSRVAPRVAALKPVSAAVSIGTGGPFGAEGPIIITGGAVGSILAQGLRLSADERKTLLVAGAAGGMAATFNSPLASVLLAIELLLFEWRPRSFVPVVAAVGTSAVVRGFLLGTGALFPVHVTDLHLAPGVLALCVLSGVTGGALAVAATWLVYLAEDGFARLPVHWMWWPAIGGLVIGCGGLLQPRALGVGYDVIGALLTGQATIGLIVGILVVKTIIWSLSLGSGTSGGVLAPVFMIGGALGALEGAAFPTVAPGFWAMMGLAAVVGGVMRSPLTGVVFTLELTRAWPAALPLLISSTAAYALSTLVLKRSVLTEKIARRGLHLTREYSTDPLEAFFVRDVMDSDVFMLRDTDTLAEGLRRTRADHEGPADRVQHLYPVVDEHGRLVGVVTRNDLLERMAEGGDAATVADVMRRDPITVHPDDTLSHVAYLFAEHGLTRAPVAARDDHRAVLGMVTLAHLLHGRRHDLTEDRHRERVLSAPIPRTVARQG</sequence>
<dbReference type="SUPFAM" id="SSF81340">
    <property type="entry name" value="Clc chloride channel"/>
    <property type="match status" value="1"/>
</dbReference>
<feature type="transmembrane region" description="Helical" evidence="11">
    <location>
        <begin position="43"/>
        <end position="64"/>
    </location>
</feature>
<keyword evidence="4 11" id="KW-1133">Transmembrane helix</keyword>
<evidence type="ECO:0000313" key="14">
    <source>
        <dbReference type="Proteomes" id="UP000298860"/>
    </source>
</evidence>
<dbReference type="InterPro" id="IPR000644">
    <property type="entry name" value="CBS_dom"/>
</dbReference>
<keyword evidence="9" id="KW-0407">Ion channel</keyword>
<keyword evidence="7" id="KW-0869">Chloride channel</keyword>
<dbReference type="SUPFAM" id="SSF54631">
    <property type="entry name" value="CBS-domain pair"/>
    <property type="match status" value="1"/>
</dbReference>
<comment type="subcellular location">
    <subcellularLocation>
        <location evidence="1">Membrane</location>
        <topology evidence="1">Multi-pass membrane protein</topology>
    </subcellularLocation>
</comment>
<feature type="transmembrane region" description="Helical" evidence="11">
    <location>
        <begin position="191"/>
        <end position="215"/>
    </location>
</feature>
<dbReference type="Gene3D" id="1.10.3080.10">
    <property type="entry name" value="Clc chloride channel"/>
    <property type="match status" value="1"/>
</dbReference>
<keyword evidence="3 11" id="KW-0812">Transmembrane</keyword>
<dbReference type="EMBL" id="BJFL01000016">
    <property type="protein sequence ID" value="GDY31644.1"/>
    <property type="molecule type" value="Genomic_DNA"/>
</dbReference>
<evidence type="ECO:0000256" key="7">
    <source>
        <dbReference type="ARBA" id="ARBA00023173"/>
    </source>
</evidence>
<dbReference type="PANTHER" id="PTHR43427:SF6">
    <property type="entry name" value="CHLORIDE CHANNEL PROTEIN CLC-E"/>
    <property type="match status" value="1"/>
</dbReference>
<comment type="caution">
    <text evidence="13">The sequence shown here is derived from an EMBL/GenBank/DDBJ whole genome shotgun (WGS) entry which is preliminary data.</text>
</comment>